<dbReference type="RefSeq" id="WP_109809754.1">
    <property type="nucleotide sequence ID" value="NZ_QGKU01000003.1"/>
</dbReference>
<accession>A0A2V2LHP3</accession>
<reference evidence="1 2" key="1">
    <citation type="submission" date="2018-05" db="EMBL/GenBank/DDBJ databases">
        <title>Rhodobacteraceae gen. nov., sp. nov. isolated from sea water.</title>
        <authorList>
            <person name="Ren Y."/>
        </authorList>
    </citation>
    <scope>NUCLEOTIDE SEQUENCE [LARGE SCALE GENOMIC DNA]</scope>
    <source>
        <strain evidence="1 2">TG-679</strain>
    </source>
</reference>
<evidence type="ECO:0000313" key="1">
    <source>
        <dbReference type="EMBL" id="PWR04452.1"/>
    </source>
</evidence>
<protein>
    <submittedName>
        <fullName evidence="1">Phosphonate metabolism protein</fullName>
    </submittedName>
</protein>
<dbReference type="Pfam" id="PF06299">
    <property type="entry name" value="DUF1045"/>
    <property type="match status" value="1"/>
</dbReference>
<sequence length="229" mass="24701">MGFARYAVYFTPEGTGWGDFCAAWLGWDSAAGRTLSHPEVPGLPAPAAELTERPRKYGFHATLKPPFRLANGTDAGGLARATQRLAADLAPVTLDGLALDRIGGFLALVPRGDTADLSDVAARVVENLDAFRAPLSDAELARRRAGGRLSPRQQTLLDRWGYPYTHDAFRFHMTLTGPLARADADTARAALAPVLGPLLPRPFRMDALTLLGADDADRFHRIARYPLAG</sequence>
<keyword evidence="2" id="KW-1185">Reference proteome</keyword>
<dbReference type="PIRSF" id="PIRSF033328">
    <property type="entry name" value="Phest_Mll4975"/>
    <property type="match status" value="1"/>
</dbReference>
<organism evidence="1 2">
    <name type="scientific">Meridianimarinicoccus roseus</name>
    <dbReference type="NCBI Taxonomy" id="2072018"/>
    <lineage>
        <taxon>Bacteria</taxon>
        <taxon>Pseudomonadati</taxon>
        <taxon>Pseudomonadota</taxon>
        <taxon>Alphaproteobacteria</taxon>
        <taxon>Rhodobacterales</taxon>
        <taxon>Paracoccaceae</taxon>
        <taxon>Meridianimarinicoccus</taxon>
    </lineage>
</organism>
<dbReference type="Gene3D" id="3.90.1140.10">
    <property type="entry name" value="Cyclic phosphodiesterase"/>
    <property type="match status" value="1"/>
</dbReference>
<dbReference type="InterPro" id="IPR009389">
    <property type="entry name" value="DUF1045"/>
</dbReference>
<dbReference type="Proteomes" id="UP000245680">
    <property type="component" value="Unassembled WGS sequence"/>
</dbReference>
<dbReference type="EMBL" id="QGKU01000003">
    <property type="protein sequence ID" value="PWR04452.1"/>
    <property type="molecule type" value="Genomic_DNA"/>
</dbReference>
<comment type="caution">
    <text evidence="1">The sequence shown here is derived from an EMBL/GenBank/DDBJ whole genome shotgun (WGS) entry which is preliminary data.</text>
</comment>
<name>A0A2V2LHP3_9RHOB</name>
<dbReference type="AlphaFoldDB" id="A0A2V2LHP3"/>
<gene>
    <name evidence="1" type="ORF">DKT77_00345</name>
</gene>
<dbReference type="OrthoDB" id="4954742at2"/>
<proteinExistence type="predicted"/>
<evidence type="ECO:0000313" key="2">
    <source>
        <dbReference type="Proteomes" id="UP000245680"/>
    </source>
</evidence>